<sequence length="43" mass="4758">MTFFAKCILLNLNYAIDFVMSDKNGCEISAHVEFCNGGIASLR</sequence>
<evidence type="ECO:0000313" key="2">
    <source>
        <dbReference type="Proteomes" id="UP000011135"/>
    </source>
</evidence>
<gene>
    <name evidence="1" type="ORF">C900_04455</name>
</gene>
<dbReference type="Proteomes" id="UP000011135">
    <property type="component" value="Unassembled WGS sequence"/>
</dbReference>
<comment type="caution">
    <text evidence="1">The sequence shown here is derived from an EMBL/GenBank/DDBJ whole genome shotgun (WGS) entry which is preliminary data.</text>
</comment>
<protein>
    <submittedName>
        <fullName evidence="1">Uncharacterized protein</fullName>
    </submittedName>
</protein>
<accession>L8JRE8</accession>
<keyword evidence="2" id="KW-1185">Reference proteome</keyword>
<proteinExistence type="predicted"/>
<name>L8JRE8_9BACT</name>
<dbReference type="EMBL" id="AMZN01000064">
    <property type="protein sequence ID" value="ELR69932.1"/>
    <property type="molecule type" value="Genomic_DNA"/>
</dbReference>
<dbReference type="AlphaFoldDB" id="L8JRE8"/>
<evidence type="ECO:0000313" key="1">
    <source>
        <dbReference type="EMBL" id="ELR69932.1"/>
    </source>
</evidence>
<dbReference type="STRING" id="1237149.C900_04455"/>
<reference evidence="1 2" key="1">
    <citation type="submission" date="2012-12" db="EMBL/GenBank/DDBJ databases">
        <title>Genome assembly of Fulvivirga imtechensis AK7.</title>
        <authorList>
            <person name="Nupur N."/>
            <person name="Khatri I."/>
            <person name="Kumar R."/>
            <person name="Subramanian S."/>
            <person name="Pinnaka A."/>
        </authorList>
    </citation>
    <scope>NUCLEOTIDE SEQUENCE [LARGE SCALE GENOMIC DNA]</scope>
    <source>
        <strain evidence="1 2">AK7</strain>
    </source>
</reference>
<organism evidence="1 2">
    <name type="scientific">Fulvivirga imtechensis AK7</name>
    <dbReference type="NCBI Taxonomy" id="1237149"/>
    <lineage>
        <taxon>Bacteria</taxon>
        <taxon>Pseudomonadati</taxon>
        <taxon>Bacteroidota</taxon>
        <taxon>Cytophagia</taxon>
        <taxon>Cytophagales</taxon>
        <taxon>Fulvivirgaceae</taxon>
        <taxon>Fulvivirga</taxon>
    </lineage>
</organism>